<evidence type="ECO:0000313" key="2">
    <source>
        <dbReference type="EMBL" id="CAI4017995.1"/>
    </source>
</evidence>
<dbReference type="EMBL" id="CAMXCT030006668">
    <property type="protein sequence ID" value="CAL4805307.1"/>
    <property type="molecule type" value="Genomic_DNA"/>
</dbReference>
<keyword evidence="1" id="KW-0175">Coiled coil</keyword>
<sequence length="1451" mass="159264">MWEKLYLGLRKQQNISRQIVAADRAASVDVTGSTGKAPAPSDRKVAPAGTQLQMLRRQRRLMNPLDETLLDTAGLQRRVGQLVDMAASVSALEIFADRQPVDFGLTAVVELWLGPNQTLPAKSGDDLTRYAWTSDPSSPQWLSAVQVSEQDRAEKAVYAWRLKAGGQTLDVQIPSDASLNRLKRLVQSKLQKPVASLARRSGRPLPELGSVAAEGLEDGEELTVVLQQHDRLCSHPDGLCFSAIRRNGTVKFWGNALCEVCGGPPDFPPRTELFHVQKIVAAQNAFAAIRTDGRVVTWGECCAGGETSPAVAEQLVEVQEISATSKAFAAIRSDGSVVTWGFAYLGGNSSAVQLELVDVKEIVGSPFAFAAIRADGAVVTWGTPNRGGDSSAVADQLRKDVISVVASNLAFTALKADGTVVSWGDPLRGGNSQDVQKDLKGVKLIRPCNAAFAALRHDGLVVTWGDPERGGNSSPVQCRLHDVIDIQATKGAFAALRADGRVIAWGDSSCGGDSCTVNDELWAVSQICSSSKVFSAIRENGDVIIWGDGPGPMIMPGRCFQLGLKDVRQVVSCSEAFAALHSHGKVTTWSRMGKFQLSEPEDIEEIRASSGAFAAISSDGSLHAWGDPAAGGSLDVAWLKYVTAVWCCKMVGGHKSWTPDLDGPFEAPAGDARMTGAANPGPEVEVKSSDASPVKTAEDNANADMEFYKDEWIPVILPHDQDASTPSPVEIARLFQEVDHIIRGKKIGRDVDLANLEKAAASLGTALCADLARALEADTCEAIQGAIKRGRGADLPKRLVAMKRLCELQLHRALATGDEADLTMALREASRLGGDDAANFKNFAAVKQKLAHLRMKRLQQQSLDVIKGDGKDLDSVMAVINVALRRSDWDRDWDQIWLEVLQEGRAQVKKMIDTAKASGQHEKVAQIFRLADKYGLRVIAAHAVSVWEDTIQAHRQDMKVLLQLCSAANMWGCKSFLSDAQEPLLTQVAELEKKWDKGGAPLARQQFKTLDKEISKLFEKVPTSLKDQIQERHDNAEAREKRLLDEAGKVIQRAESLQGAKPSRTPFKKDKKASELEMEVIQNVMGAMHEAKEWGWKKVMQKGERLLVKQVQTVLEEHELKQASPKLEEMLKAAQQHQVRESFTPILDNCLQVTKEDKKGDECLEAIKLMHLASMAEKLMLSDLRIKAVEEMKIEIEKMKSKEGAEGETQLLGFQDEAQALGDSLAVELATASLAHIEERERKKKEELQQMLQAEERLELIDADPEKTVKCVMVAEESGWKELSKQAIELYKRRVKEAKEMSVAKSNDEAIHGFRFMVRVMHSAQSMRGAVHSRIAVSAKKQVEEMMVKGSALQMFRALAWCTDVEDVHKKVQDLLTKIMKEWEENSEAAPQDVSNLHASVVELSKMSKDLKTYSQQMQRLMTADKDMLAAIKDSEDHPTDVAKVAHPRWG</sequence>
<reference evidence="3" key="2">
    <citation type="submission" date="2024-04" db="EMBL/GenBank/DDBJ databases">
        <authorList>
            <person name="Chen Y."/>
            <person name="Shah S."/>
            <person name="Dougan E. K."/>
            <person name="Thang M."/>
            <person name="Chan C."/>
        </authorList>
    </citation>
    <scope>NUCLEOTIDE SEQUENCE [LARGE SCALE GENOMIC DNA]</scope>
</reference>
<reference evidence="2" key="1">
    <citation type="submission" date="2022-10" db="EMBL/GenBank/DDBJ databases">
        <authorList>
            <person name="Chen Y."/>
            <person name="Dougan E. K."/>
            <person name="Chan C."/>
            <person name="Rhodes N."/>
            <person name="Thang M."/>
        </authorList>
    </citation>
    <scope>NUCLEOTIDE SEQUENCE</scope>
</reference>
<protein>
    <submittedName>
        <fullName evidence="4">E3 ubiquitin-protein ligase HERC2</fullName>
    </submittedName>
</protein>
<dbReference type="PANTHER" id="PTHR45982">
    <property type="entry name" value="REGULATOR OF CHROMOSOME CONDENSATION"/>
    <property type="match status" value="1"/>
</dbReference>
<evidence type="ECO:0000313" key="3">
    <source>
        <dbReference type="EMBL" id="CAL1171370.1"/>
    </source>
</evidence>
<dbReference type="InterPro" id="IPR051553">
    <property type="entry name" value="Ran_GTPase-activating"/>
</dbReference>
<dbReference type="Proteomes" id="UP001152797">
    <property type="component" value="Unassembled WGS sequence"/>
</dbReference>
<feature type="coiled-coil region" evidence="1">
    <location>
        <begin position="1234"/>
        <end position="1301"/>
    </location>
</feature>
<gene>
    <name evidence="2" type="ORF">C1SCF055_LOCUS42598</name>
</gene>
<keyword evidence="5" id="KW-1185">Reference proteome</keyword>
<dbReference type="EMBL" id="CAMXCT010006668">
    <property type="protein sequence ID" value="CAI4017995.1"/>
    <property type="molecule type" value="Genomic_DNA"/>
</dbReference>
<comment type="caution">
    <text evidence="2">The sequence shown here is derived from an EMBL/GenBank/DDBJ whole genome shotgun (WGS) entry which is preliminary data.</text>
</comment>
<evidence type="ECO:0000313" key="4">
    <source>
        <dbReference type="EMBL" id="CAL4805307.1"/>
    </source>
</evidence>
<evidence type="ECO:0000256" key="1">
    <source>
        <dbReference type="SAM" id="Coils"/>
    </source>
</evidence>
<dbReference type="PANTHER" id="PTHR45982:SF1">
    <property type="entry name" value="REGULATOR OF CHROMOSOME CONDENSATION"/>
    <property type="match status" value="1"/>
</dbReference>
<name>A0A9P1M3W1_9DINO</name>
<dbReference type="SUPFAM" id="SSF50985">
    <property type="entry name" value="RCC1/BLIP-II"/>
    <property type="match status" value="1"/>
</dbReference>
<evidence type="ECO:0000313" key="5">
    <source>
        <dbReference type="Proteomes" id="UP001152797"/>
    </source>
</evidence>
<dbReference type="InterPro" id="IPR009091">
    <property type="entry name" value="RCC1/BLIP-II"/>
</dbReference>
<dbReference type="Gene3D" id="2.130.10.30">
    <property type="entry name" value="Regulator of chromosome condensation 1/beta-lactamase-inhibitor protein II"/>
    <property type="match status" value="2"/>
</dbReference>
<dbReference type="EMBL" id="CAMXCT020006668">
    <property type="protein sequence ID" value="CAL1171370.1"/>
    <property type="molecule type" value="Genomic_DNA"/>
</dbReference>
<proteinExistence type="predicted"/>
<accession>A0A9P1M3W1</accession>
<dbReference type="OrthoDB" id="408734at2759"/>
<organism evidence="2">
    <name type="scientific">Cladocopium goreaui</name>
    <dbReference type="NCBI Taxonomy" id="2562237"/>
    <lineage>
        <taxon>Eukaryota</taxon>
        <taxon>Sar</taxon>
        <taxon>Alveolata</taxon>
        <taxon>Dinophyceae</taxon>
        <taxon>Suessiales</taxon>
        <taxon>Symbiodiniaceae</taxon>
        <taxon>Cladocopium</taxon>
    </lineage>
</organism>